<dbReference type="GO" id="GO:0098632">
    <property type="term" value="F:cell-cell adhesion mediator activity"/>
    <property type="evidence" value="ECO:0007669"/>
    <property type="project" value="TreeGrafter"/>
</dbReference>
<dbReference type="Gene3D" id="2.60.40.10">
    <property type="entry name" value="Immunoglobulins"/>
    <property type="match status" value="3"/>
</dbReference>
<dbReference type="SMART" id="SM00409">
    <property type="entry name" value="IG"/>
    <property type="match status" value="1"/>
</dbReference>
<dbReference type="InterPro" id="IPR003599">
    <property type="entry name" value="Ig_sub"/>
</dbReference>
<dbReference type="Pfam" id="PF13927">
    <property type="entry name" value="Ig_3"/>
    <property type="match status" value="1"/>
</dbReference>
<dbReference type="GO" id="GO:0007411">
    <property type="term" value="P:axon guidance"/>
    <property type="evidence" value="ECO:0007669"/>
    <property type="project" value="TreeGrafter"/>
</dbReference>
<keyword evidence="4" id="KW-1185">Reference proteome</keyword>
<dbReference type="GO" id="GO:0005886">
    <property type="term" value="C:plasma membrane"/>
    <property type="evidence" value="ECO:0007669"/>
    <property type="project" value="TreeGrafter"/>
</dbReference>
<feature type="domain" description="Ig-like" evidence="2">
    <location>
        <begin position="56"/>
        <end position="141"/>
    </location>
</feature>
<dbReference type="SMART" id="SM00408">
    <property type="entry name" value="IGc2"/>
    <property type="match status" value="2"/>
</dbReference>
<dbReference type="InterPro" id="IPR003598">
    <property type="entry name" value="Ig_sub2"/>
</dbReference>
<dbReference type="GO" id="GO:0030424">
    <property type="term" value="C:axon"/>
    <property type="evidence" value="ECO:0007669"/>
    <property type="project" value="TreeGrafter"/>
</dbReference>
<protein>
    <recommendedName>
        <fullName evidence="2">Ig-like domain-containing protein</fullName>
    </recommendedName>
</protein>
<dbReference type="InterPro" id="IPR013098">
    <property type="entry name" value="Ig_I-set"/>
</dbReference>
<dbReference type="OrthoDB" id="5969272at2759"/>
<dbReference type="InterPro" id="IPR013783">
    <property type="entry name" value="Ig-like_fold"/>
</dbReference>
<dbReference type="InterPro" id="IPR007110">
    <property type="entry name" value="Ig-like_dom"/>
</dbReference>
<accession>A0A9P0ED55</accession>
<evidence type="ECO:0000256" key="1">
    <source>
        <dbReference type="ARBA" id="ARBA00023319"/>
    </source>
</evidence>
<evidence type="ECO:0000259" key="2">
    <source>
        <dbReference type="PROSITE" id="PS50835"/>
    </source>
</evidence>
<dbReference type="SUPFAM" id="SSF48726">
    <property type="entry name" value="Immunoglobulin"/>
    <property type="match status" value="2"/>
</dbReference>
<dbReference type="PANTHER" id="PTHR10075:SF100">
    <property type="entry name" value="FASCICLIN-2"/>
    <property type="match status" value="1"/>
</dbReference>
<dbReference type="EMBL" id="OV725078">
    <property type="protein sequence ID" value="CAH1394253.1"/>
    <property type="molecule type" value="Genomic_DNA"/>
</dbReference>
<dbReference type="PROSITE" id="PS50835">
    <property type="entry name" value="IG_LIKE"/>
    <property type="match status" value="3"/>
</dbReference>
<dbReference type="GO" id="GO:0007156">
    <property type="term" value="P:homophilic cell adhesion via plasma membrane adhesion molecules"/>
    <property type="evidence" value="ECO:0007669"/>
    <property type="project" value="TreeGrafter"/>
</dbReference>
<sequence length="225" mass="24836">MEVLYYLVVNTCPPTARQPLNITAVYGHDIMLYCPVAGFPKSSTSWLHHGSHIKPPEIQEFHFPSNLQEGNRAHVSCTVISGDLPIKINWLKDGNPLPNEPAVQVQHHQFVSALLFSNLAAHHSGFYTCVAKNGAAQANFTSKLVVRVAPKWITEPIDTIVLYHHSASIHCQASGYPPPKVAWKFSKGSNPSLSNKLAKTDFVQQIENGSVIIKSAELDHTGYYT</sequence>
<proteinExistence type="predicted"/>
<keyword evidence="1" id="KW-0393">Immunoglobulin domain</keyword>
<feature type="domain" description="Ig-like" evidence="2">
    <location>
        <begin position="13"/>
        <end position="51"/>
    </location>
</feature>
<dbReference type="InterPro" id="IPR036179">
    <property type="entry name" value="Ig-like_dom_sf"/>
</dbReference>
<organism evidence="3 4">
    <name type="scientific">Nezara viridula</name>
    <name type="common">Southern green stink bug</name>
    <name type="synonym">Cimex viridulus</name>
    <dbReference type="NCBI Taxonomy" id="85310"/>
    <lineage>
        <taxon>Eukaryota</taxon>
        <taxon>Metazoa</taxon>
        <taxon>Ecdysozoa</taxon>
        <taxon>Arthropoda</taxon>
        <taxon>Hexapoda</taxon>
        <taxon>Insecta</taxon>
        <taxon>Pterygota</taxon>
        <taxon>Neoptera</taxon>
        <taxon>Paraneoptera</taxon>
        <taxon>Hemiptera</taxon>
        <taxon>Heteroptera</taxon>
        <taxon>Panheteroptera</taxon>
        <taxon>Pentatomomorpha</taxon>
        <taxon>Pentatomoidea</taxon>
        <taxon>Pentatomidae</taxon>
        <taxon>Pentatominae</taxon>
        <taxon>Nezara</taxon>
    </lineage>
</organism>
<feature type="domain" description="Ig-like" evidence="2">
    <location>
        <begin position="150"/>
        <end position="225"/>
    </location>
</feature>
<reference evidence="3" key="1">
    <citation type="submission" date="2022-01" db="EMBL/GenBank/DDBJ databases">
        <authorList>
            <person name="King R."/>
        </authorList>
    </citation>
    <scope>NUCLEOTIDE SEQUENCE</scope>
</reference>
<dbReference type="PANTHER" id="PTHR10075">
    <property type="entry name" value="BASIGIN RELATED"/>
    <property type="match status" value="1"/>
</dbReference>
<dbReference type="GO" id="GO:0070593">
    <property type="term" value="P:dendrite self-avoidance"/>
    <property type="evidence" value="ECO:0007669"/>
    <property type="project" value="TreeGrafter"/>
</dbReference>
<evidence type="ECO:0000313" key="4">
    <source>
        <dbReference type="Proteomes" id="UP001152798"/>
    </source>
</evidence>
<dbReference type="Pfam" id="PF07679">
    <property type="entry name" value="I-set"/>
    <property type="match status" value="1"/>
</dbReference>
<dbReference type="FunFam" id="2.60.40.10:FF:000333">
    <property type="entry name" value="Down syndrome cell adhesion molecule"/>
    <property type="match status" value="1"/>
</dbReference>
<dbReference type="Proteomes" id="UP001152798">
    <property type="component" value="Chromosome 2"/>
</dbReference>
<dbReference type="AlphaFoldDB" id="A0A9P0ED55"/>
<gene>
    <name evidence="3" type="ORF">NEZAVI_LOCUS4784</name>
</gene>
<evidence type="ECO:0000313" key="3">
    <source>
        <dbReference type="EMBL" id="CAH1394253.1"/>
    </source>
</evidence>
<name>A0A9P0ED55_NEZVI</name>